<dbReference type="Proteomes" id="UP000092971">
    <property type="component" value="Chromosome"/>
</dbReference>
<dbReference type="GO" id="GO:0008855">
    <property type="term" value="F:exodeoxyribonuclease VII activity"/>
    <property type="evidence" value="ECO:0007669"/>
    <property type="project" value="UniProtKB-UniRule"/>
</dbReference>
<evidence type="ECO:0000313" key="10">
    <source>
        <dbReference type="Proteomes" id="UP000092971"/>
    </source>
</evidence>
<keyword evidence="1 5" id="KW-0963">Cytoplasm</keyword>
<evidence type="ECO:0000256" key="4">
    <source>
        <dbReference type="ARBA" id="ARBA00022839"/>
    </source>
</evidence>
<dbReference type="GO" id="GO:0005737">
    <property type="term" value="C:cytoplasm"/>
    <property type="evidence" value="ECO:0007669"/>
    <property type="project" value="UniProtKB-SubCell"/>
</dbReference>
<name>A0A1B1YFE1_THEST</name>
<evidence type="ECO:0000259" key="8">
    <source>
        <dbReference type="Pfam" id="PF13742"/>
    </source>
</evidence>
<keyword evidence="2 5" id="KW-0540">Nuclease</keyword>
<dbReference type="GO" id="GO:0009318">
    <property type="term" value="C:exodeoxyribonuclease VII complex"/>
    <property type="evidence" value="ECO:0007669"/>
    <property type="project" value="UniProtKB-UniRule"/>
</dbReference>
<proteinExistence type="inferred from homology"/>
<feature type="domain" description="Exonuclease VII large subunit C-terminal" evidence="7">
    <location>
        <begin position="123"/>
        <end position="336"/>
    </location>
</feature>
<dbReference type="HAMAP" id="MF_00378">
    <property type="entry name" value="Exonuc_7_L"/>
    <property type="match status" value="1"/>
</dbReference>
<evidence type="ECO:0000313" key="9">
    <source>
        <dbReference type="EMBL" id="ANW99487.1"/>
    </source>
</evidence>
<dbReference type="AlphaFoldDB" id="A0A1B1YFE1"/>
<dbReference type="Pfam" id="PF02601">
    <property type="entry name" value="Exonuc_VII_L"/>
    <property type="match status" value="1"/>
</dbReference>
<evidence type="ECO:0000256" key="6">
    <source>
        <dbReference type="RuleBase" id="RU004355"/>
    </source>
</evidence>
<comment type="similarity">
    <text evidence="5 6">Belongs to the XseA family.</text>
</comment>
<dbReference type="GO" id="GO:0003676">
    <property type="term" value="F:nucleic acid binding"/>
    <property type="evidence" value="ECO:0007669"/>
    <property type="project" value="InterPro"/>
</dbReference>
<evidence type="ECO:0000256" key="5">
    <source>
        <dbReference type="HAMAP-Rule" id="MF_00378"/>
    </source>
</evidence>
<evidence type="ECO:0000259" key="7">
    <source>
        <dbReference type="Pfam" id="PF02601"/>
    </source>
</evidence>
<evidence type="ECO:0000256" key="2">
    <source>
        <dbReference type="ARBA" id="ARBA00022722"/>
    </source>
</evidence>
<keyword evidence="4 5" id="KW-0269">Exonuclease</keyword>
<organism evidence="9 10">
    <name type="scientific">Thermoclostridium stercorarium subsp. thermolacticum DSM 2910</name>
    <dbReference type="NCBI Taxonomy" id="1121336"/>
    <lineage>
        <taxon>Bacteria</taxon>
        <taxon>Bacillati</taxon>
        <taxon>Bacillota</taxon>
        <taxon>Clostridia</taxon>
        <taxon>Eubacteriales</taxon>
        <taxon>Oscillospiraceae</taxon>
        <taxon>Thermoclostridium</taxon>
    </lineage>
</organism>
<dbReference type="OrthoDB" id="9802795at2"/>
<accession>A0A1B1YFE1</accession>
<comment type="subunit">
    <text evidence="5">Heterooligomer composed of large and small subunits.</text>
</comment>
<dbReference type="PANTHER" id="PTHR30008:SF0">
    <property type="entry name" value="EXODEOXYRIBONUCLEASE 7 LARGE SUBUNIT"/>
    <property type="match status" value="1"/>
</dbReference>
<comment type="function">
    <text evidence="5">Bidirectionally degrades single-stranded DNA into large acid-insoluble oligonucleotides, which are then degraded further into small acid-soluble oligonucleotides.</text>
</comment>
<keyword evidence="3 5" id="KW-0378">Hydrolase</keyword>
<evidence type="ECO:0000256" key="3">
    <source>
        <dbReference type="ARBA" id="ARBA00022801"/>
    </source>
</evidence>
<dbReference type="EMBL" id="CP014672">
    <property type="protein sequence ID" value="ANW99487.1"/>
    <property type="molecule type" value="Genomic_DNA"/>
</dbReference>
<protein>
    <recommendedName>
        <fullName evidence="5">Exodeoxyribonuclease 7 large subunit</fullName>
        <ecNumber evidence="5">3.1.11.6</ecNumber>
    </recommendedName>
    <alternativeName>
        <fullName evidence="5">Exodeoxyribonuclease VII large subunit</fullName>
        <shortName evidence="5">Exonuclease VII large subunit</shortName>
    </alternativeName>
</protein>
<dbReference type="RefSeq" id="WP_054632640.1">
    <property type="nucleotide sequence ID" value="NZ_CP014672.1"/>
</dbReference>
<dbReference type="InterPro" id="IPR003753">
    <property type="entry name" value="Exonuc_VII_L"/>
</dbReference>
<sequence>MQEVITVTQLTRYIKRLFAYDSVLSDVCVMGEISNFKLHSSGHMYFTLKDESSVIRCVMFRSQNQMLKFKPKDGMKVIVRGYVSIYEAGGSYQLYPEYMEPAGLGNLYLAFEQLKQKLEKEGLFRPEIKKKIPYLPRSIAVVTSPTGAVIRDIINILFRRFPNAVLKLFPVQVQGEDAARQIAYALDFINRHKAADVIILARGGGSLEELWPFNEEIVAWSIYRSEIPVISAVGHETDFSISDFVADLRAPTPSAAAELVIPEKEMLVKNVMDLRLRLKKAITNIIQCERLKLEQLMKSPSMRHPLDRVNQKKMDLEIIRKNIADAMKRRIEKEKGMLSVLCGKLDVLSPLTVLARGYSITMKNGNIIKSAEQVHNGDKLDIILADGKIKCVAEKMEI</sequence>
<dbReference type="CDD" id="cd04489">
    <property type="entry name" value="ExoVII_LU_OBF"/>
    <property type="match status" value="1"/>
</dbReference>
<dbReference type="NCBIfam" id="TIGR00237">
    <property type="entry name" value="xseA"/>
    <property type="match status" value="1"/>
</dbReference>
<gene>
    <name evidence="5" type="primary">xseA</name>
    <name evidence="9" type="ORF">CSTERTH_10835</name>
</gene>
<comment type="catalytic activity">
    <reaction evidence="5 6">
        <text>Exonucleolytic cleavage in either 5'- to 3'- or 3'- to 5'-direction to yield nucleoside 5'-phosphates.</text>
        <dbReference type="EC" id="3.1.11.6"/>
    </reaction>
</comment>
<reference evidence="9 10" key="1">
    <citation type="submission" date="2016-02" db="EMBL/GenBank/DDBJ databases">
        <title>Comparison of Clostridium stercorarium subspecies using comparative genomics and transcriptomics.</title>
        <authorList>
            <person name="Schellenberg J."/>
            <person name="Thallinger G."/>
            <person name="Levin D.B."/>
            <person name="Zhang X."/>
            <person name="Alvare G."/>
            <person name="Fristensky B."/>
            <person name="Sparling R."/>
        </authorList>
    </citation>
    <scope>NUCLEOTIDE SEQUENCE [LARGE SCALE GENOMIC DNA]</scope>
    <source>
        <strain evidence="9 10">DSM 2910</strain>
    </source>
</reference>
<dbReference type="Pfam" id="PF13742">
    <property type="entry name" value="tRNA_anti_2"/>
    <property type="match status" value="1"/>
</dbReference>
<evidence type="ECO:0000256" key="1">
    <source>
        <dbReference type="ARBA" id="ARBA00022490"/>
    </source>
</evidence>
<comment type="subcellular location">
    <subcellularLocation>
        <location evidence="5 6">Cytoplasm</location>
    </subcellularLocation>
</comment>
<dbReference type="PANTHER" id="PTHR30008">
    <property type="entry name" value="EXODEOXYRIBONUCLEASE 7 LARGE SUBUNIT"/>
    <property type="match status" value="1"/>
</dbReference>
<dbReference type="InterPro" id="IPR025824">
    <property type="entry name" value="OB-fold_nuc-bd_dom"/>
</dbReference>
<feature type="domain" description="OB-fold nucleic acid binding" evidence="8">
    <location>
        <begin position="5"/>
        <end position="99"/>
    </location>
</feature>
<dbReference type="InterPro" id="IPR020579">
    <property type="entry name" value="Exonuc_VII_lsu_C"/>
</dbReference>
<dbReference type="EC" id="3.1.11.6" evidence="5"/>
<dbReference type="GO" id="GO:0006308">
    <property type="term" value="P:DNA catabolic process"/>
    <property type="evidence" value="ECO:0007669"/>
    <property type="project" value="UniProtKB-UniRule"/>
</dbReference>